<gene>
    <name evidence="5" type="ORF">F9B16_01835</name>
</gene>
<dbReference type="OrthoDB" id="924592at2"/>
<dbReference type="RefSeq" id="WP_151538036.1">
    <property type="nucleotide sequence ID" value="NZ_WBMR01000002.1"/>
</dbReference>
<reference evidence="5 6" key="1">
    <citation type="submission" date="2019-09" db="EMBL/GenBank/DDBJ databases">
        <title>Actinomadura physcomitrii sp. nov., a novel actinomycete isolated from moss [Physcomitrium sphaericum (Ludw) Fuernr].</title>
        <authorList>
            <person name="Liu C."/>
            <person name="Zhuang X."/>
        </authorList>
    </citation>
    <scope>NUCLEOTIDE SEQUENCE [LARGE SCALE GENOMIC DNA]</scope>
    <source>
        <strain evidence="5 6">CYP1-1B</strain>
    </source>
</reference>
<feature type="domain" description="ABC transporter" evidence="4">
    <location>
        <begin position="22"/>
        <end position="68"/>
    </location>
</feature>
<dbReference type="EMBL" id="WBMR01000002">
    <property type="protein sequence ID" value="KAB2390009.1"/>
    <property type="molecule type" value="Genomic_DNA"/>
</dbReference>
<dbReference type="InterPro" id="IPR003767">
    <property type="entry name" value="Malate/L-lactate_DH-like"/>
</dbReference>
<dbReference type="AlphaFoldDB" id="A0A6L3W4Z2"/>
<comment type="caution">
    <text evidence="5">The sequence shown here is derived from an EMBL/GenBank/DDBJ whole genome shotgun (WGS) entry which is preliminary data.</text>
</comment>
<dbReference type="InterPro" id="IPR003439">
    <property type="entry name" value="ABC_transporter-like_ATP-bd"/>
</dbReference>
<dbReference type="InterPro" id="IPR027417">
    <property type="entry name" value="P-loop_NTPase"/>
</dbReference>
<proteinExistence type="inferred from homology"/>
<keyword evidence="5" id="KW-0067">ATP-binding</keyword>
<dbReference type="GO" id="GO:0016887">
    <property type="term" value="F:ATP hydrolysis activity"/>
    <property type="evidence" value="ECO:0007669"/>
    <property type="project" value="InterPro"/>
</dbReference>
<keyword evidence="2" id="KW-0560">Oxidoreductase</keyword>
<sequence>MLTISDLVVTVGGPGDELVLLRGADLRVADGDTVVIRGARGAGKSTLAAVLRRELRPRFGRIDGHALVIDDADRVPPDRLAELLESCRARGETPVLLAADEHFVGAPRPAEVVLRLAKGMLIAEPRTDRAERPDRGDRAAPAPALAPAELRMAPDELKRKAAAALREAGCPDGPADLVADVLVEADVRGHHSHGIGLLPTYLARVAAGGVDPAAEPALTEEGATARVDAQGGFGQPAAALAAEWCAATAARLGVAAVGVHSNNHVGMMAAYRWPFQRHGVVGLLLNVSGPSLAAPGAVKPTLGSNAVCMVTPTEKDEPFVVDFATGVVAIGKIRAAAQRGEPIPAGWLQDAAGRPTLDPGDLERGGSVPVFGDYKGLCVTLIAEVLAGMLGGQTVSPLVAKQRAQPARPMNCGQLFIGMSPGAFGLDQTDKLLGVLHDAVVDGYPDAPPDLHFPDQLEARNTAAARADGVPVPMSVASALGWAR</sequence>
<feature type="region of interest" description="Disordered" evidence="3">
    <location>
        <begin position="126"/>
        <end position="147"/>
    </location>
</feature>
<evidence type="ECO:0000313" key="5">
    <source>
        <dbReference type="EMBL" id="KAB2390009.1"/>
    </source>
</evidence>
<dbReference type="SUPFAM" id="SSF52540">
    <property type="entry name" value="P-loop containing nucleoside triphosphate hydrolases"/>
    <property type="match status" value="1"/>
</dbReference>
<protein>
    <submittedName>
        <fullName evidence="5">ATP-binding cassette domain-containing protein</fullName>
    </submittedName>
</protein>
<dbReference type="InterPro" id="IPR036111">
    <property type="entry name" value="Mal/L-sulfo/L-lacto_DH-like_sf"/>
</dbReference>
<dbReference type="Gene3D" id="3.40.50.300">
    <property type="entry name" value="P-loop containing nucleotide triphosphate hydrolases"/>
    <property type="match status" value="1"/>
</dbReference>
<dbReference type="Gene3D" id="1.10.1530.10">
    <property type="match status" value="1"/>
</dbReference>
<evidence type="ECO:0000256" key="2">
    <source>
        <dbReference type="ARBA" id="ARBA00023002"/>
    </source>
</evidence>
<evidence type="ECO:0000259" key="4">
    <source>
        <dbReference type="Pfam" id="PF00005"/>
    </source>
</evidence>
<dbReference type="GO" id="GO:0016491">
    <property type="term" value="F:oxidoreductase activity"/>
    <property type="evidence" value="ECO:0007669"/>
    <property type="project" value="UniProtKB-KW"/>
</dbReference>
<organism evidence="5 6">
    <name type="scientific">Actinomadura montaniterrae</name>
    <dbReference type="NCBI Taxonomy" id="1803903"/>
    <lineage>
        <taxon>Bacteria</taxon>
        <taxon>Bacillati</taxon>
        <taxon>Actinomycetota</taxon>
        <taxon>Actinomycetes</taxon>
        <taxon>Streptosporangiales</taxon>
        <taxon>Thermomonosporaceae</taxon>
        <taxon>Actinomadura</taxon>
    </lineage>
</organism>
<dbReference type="Pfam" id="PF02615">
    <property type="entry name" value="Ldh_2"/>
    <property type="match status" value="1"/>
</dbReference>
<dbReference type="PANTHER" id="PTHR11091:SF0">
    <property type="entry name" value="MALATE DEHYDROGENASE"/>
    <property type="match status" value="1"/>
</dbReference>
<dbReference type="Pfam" id="PF00005">
    <property type="entry name" value="ABC_tran"/>
    <property type="match status" value="1"/>
</dbReference>
<dbReference type="SUPFAM" id="SSF89733">
    <property type="entry name" value="L-sulfolactate dehydrogenase-like"/>
    <property type="match status" value="1"/>
</dbReference>
<dbReference type="PANTHER" id="PTHR11091">
    <property type="entry name" value="OXIDOREDUCTASE-RELATED"/>
    <property type="match status" value="1"/>
</dbReference>
<dbReference type="InterPro" id="IPR043144">
    <property type="entry name" value="Mal/L-sulf/L-lact_DH-like_ah"/>
</dbReference>
<evidence type="ECO:0000313" key="6">
    <source>
        <dbReference type="Proteomes" id="UP000483004"/>
    </source>
</evidence>
<dbReference type="GO" id="GO:0005524">
    <property type="term" value="F:ATP binding"/>
    <property type="evidence" value="ECO:0007669"/>
    <property type="project" value="UniProtKB-KW"/>
</dbReference>
<name>A0A6L3W4Z2_9ACTN</name>
<dbReference type="InterPro" id="IPR043143">
    <property type="entry name" value="Mal/L-sulf/L-lact_DH-like_NADP"/>
</dbReference>
<evidence type="ECO:0000256" key="3">
    <source>
        <dbReference type="SAM" id="MobiDB-lite"/>
    </source>
</evidence>
<dbReference type="Proteomes" id="UP000483004">
    <property type="component" value="Unassembled WGS sequence"/>
</dbReference>
<feature type="compositionally biased region" description="Basic and acidic residues" evidence="3">
    <location>
        <begin position="126"/>
        <end position="138"/>
    </location>
</feature>
<evidence type="ECO:0000256" key="1">
    <source>
        <dbReference type="ARBA" id="ARBA00006056"/>
    </source>
</evidence>
<keyword evidence="6" id="KW-1185">Reference proteome</keyword>
<comment type="similarity">
    <text evidence="1">Belongs to the LDH2/MDH2 oxidoreductase family.</text>
</comment>
<keyword evidence="5" id="KW-0547">Nucleotide-binding</keyword>
<accession>A0A6L3W4Z2</accession>
<dbReference type="Gene3D" id="3.30.1370.60">
    <property type="entry name" value="Hypothetical oxidoreductase yiak, domain 2"/>
    <property type="match status" value="1"/>
</dbReference>